<organism evidence="1 2">
    <name type="scientific">Acinetobacter guerrae</name>
    <dbReference type="NCBI Taxonomy" id="1843371"/>
    <lineage>
        <taxon>Bacteria</taxon>
        <taxon>Pseudomonadati</taxon>
        <taxon>Pseudomonadota</taxon>
        <taxon>Gammaproteobacteria</taxon>
        <taxon>Moraxellales</taxon>
        <taxon>Moraxellaceae</taxon>
        <taxon>Acinetobacter</taxon>
    </lineage>
</organism>
<accession>A0A3A8EPT5</accession>
<keyword evidence="2" id="KW-1185">Reference proteome</keyword>
<evidence type="ECO:0008006" key="3">
    <source>
        <dbReference type="Google" id="ProtNLM"/>
    </source>
</evidence>
<sequence length="209" mass="24961">MYLKPDKCVVPTICRDYPEWHRGRTAYALWYILLERKQYPELVQKLDQLQTSFSDVLLVNTQRQYHITLYICGFLTEQEPVYNDDFCLQWFEQQHQQLLKQTAFQLNISKLNSFNSAMFADLSDRENHLIQIREKLQLDDHHEIAALQYHPHITLGLYRDAYPSDQILNRIQQSSEINLKISIDQLHFGYYDAQQLQGPLHSLYRLQLD</sequence>
<dbReference type="SUPFAM" id="SSF55144">
    <property type="entry name" value="LigT-like"/>
    <property type="match status" value="1"/>
</dbReference>
<dbReference type="Gene3D" id="3.90.1140.10">
    <property type="entry name" value="Cyclic phosphodiesterase"/>
    <property type="match status" value="1"/>
</dbReference>
<dbReference type="AlphaFoldDB" id="A0A3A8EPT5"/>
<protein>
    <recommendedName>
        <fullName evidence="3">2'-5' RNA ligase family protein</fullName>
    </recommendedName>
</protein>
<evidence type="ECO:0000313" key="2">
    <source>
        <dbReference type="Proteomes" id="UP000269001"/>
    </source>
</evidence>
<dbReference type="Proteomes" id="UP000269001">
    <property type="component" value="Unassembled WGS sequence"/>
</dbReference>
<dbReference type="EMBL" id="RAXU01000033">
    <property type="protein sequence ID" value="RKG30403.1"/>
    <property type="molecule type" value="Genomic_DNA"/>
</dbReference>
<evidence type="ECO:0000313" key="1">
    <source>
        <dbReference type="EMBL" id="RKG30403.1"/>
    </source>
</evidence>
<reference evidence="1 2" key="1">
    <citation type="submission" date="2018-09" db="EMBL/GenBank/DDBJ databases">
        <title>The draft genome of Acinetobacter spp. strains.</title>
        <authorList>
            <person name="Qin J."/>
            <person name="Feng Y."/>
            <person name="Zong Z."/>
        </authorList>
    </citation>
    <scope>NUCLEOTIDE SEQUENCE [LARGE SCALE GENOMIC DNA]</scope>
    <source>
        <strain evidence="1 2">WCHAc060096</strain>
    </source>
</reference>
<comment type="caution">
    <text evidence="1">The sequence shown here is derived from an EMBL/GenBank/DDBJ whole genome shotgun (WGS) entry which is preliminary data.</text>
</comment>
<dbReference type="Pfam" id="PF13563">
    <property type="entry name" value="2_5_RNA_ligase2"/>
    <property type="match status" value="1"/>
</dbReference>
<dbReference type="InterPro" id="IPR009097">
    <property type="entry name" value="Cyclic_Pdiesterase"/>
</dbReference>
<dbReference type="RefSeq" id="WP_120371397.1">
    <property type="nucleotide sequence ID" value="NZ_RAXU01000033.1"/>
</dbReference>
<gene>
    <name evidence="1" type="ORF">D7V21_15970</name>
</gene>
<proteinExistence type="predicted"/>
<name>A0A3A8EPT5_9GAMM</name>